<accession>A0ACB6Q825</accession>
<sequence length="261" mass="28869">MKPSSGSSLFFGLFFFPRLASAVTLNVTSIDQRNCPFAVKASPLSDGSGLIITYDTKNTALASIGLGVPAKENRKLCYISVYFDVAPNRRVTFESLETKAAVKLDKGIEAYISADFIWPYFTGWAHLNKTTISGPRADTLKTRFTDSPKYQSYCRFSGPSVDNNTDPIGSGVHIRTHFNLTRLLDASASATGELGKNTTVTQQVNFSYSEPCVIQRMLEGRKLRIGLARALRGLGFRQTRQHDSRHGDEMKEEDKHGVLES</sequence>
<protein>
    <submittedName>
        <fullName evidence="1">Uncharacterized protein</fullName>
    </submittedName>
</protein>
<dbReference type="Proteomes" id="UP000799755">
    <property type="component" value="Unassembled WGS sequence"/>
</dbReference>
<proteinExistence type="predicted"/>
<reference evidence="1" key="1">
    <citation type="journal article" date="2020" name="Stud. Mycol.">
        <title>101 Dothideomycetes genomes: a test case for predicting lifestyles and emergence of pathogens.</title>
        <authorList>
            <person name="Haridas S."/>
            <person name="Albert R."/>
            <person name="Binder M."/>
            <person name="Bloem J."/>
            <person name="Labutti K."/>
            <person name="Salamov A."/>
            <person name="Andreopoulos B."/>
            <person name="Baker S."/>
            <person name="Barry K."/>
            <person name="Bills G."/>
            <person name="Bluhm B."/>
            <person name="Cannon C."/>
            <person name="Castanera R."/>
            <person name="Culley D."/>
            <person name="Daum C."/>
            <person name="Ezra D."/>
            <person name="Gonzalez J."/>
            <person name="Henrissat B."/>
            <person name="Kuo A."/>
            <person name="Liang C."/>
            <person name="Lipzen A."/>
            <person name="Lutzoni F."/>
            <person name="Magnuson J."/>
            <person name="Mondo S."/>
            <person name="Nolan M."/>
            <person name="Ohm R."/>
            <person name="Pangilinan J."/>
            <person name="Park H.-J."/>
            <person name="Ramirez L."/>
            <person name="Alfaro M."/>
            <person name="Sun H."/>
            <person name="Tritt A."/>
            <person name="Yoshinaga Y."/>
            <person name="Zwiers L.-H."/>
            <person name="Turgeon B."/>
            <person name="Goodwin S."/>
            <person name="Spatafora J."/>
            <person name="Crous P."/>
            <person name="Grigoriev I."/>
        </authorList>
    </citation>
    <scope>NUCLEOTIDE SEQUENCE</scope>
    <source>
        <strain evidence="1">ATCC 200398</strain>
    </source>
</reference>
<evidence type="ECO:0000313" key="1">
    <source>
        <dbReference type="EMBL" id="KAF2463054.1"/>
    </source>
</evidence>
<gene>
    <name evidence="1" type="ORF">BDR25DRAFT_320247</name>
</gene>
<comment type="caution">
    <text evidence="1">The sequence shown here is derived from an EMBL/GenBank/DDBJ whole genome shotgun (WGS) entry which is preliminary data.</text>
</comment>
<dbReference type="EMBL" id="MU003554">
    <property type="protein sequence ID" value="KAF2463054.1"/>
    <property type="molecule type" value="Genomic_DNA"/>
</dbReference>
<name>A0ACB6Q825_9PLEO</name>
<organism evidence="1 2">
    <name type="scientific">Lindgomyces ingoldianus</name>
    <dbReference type="NCBI Taxonomy" id="673940"/>
    <lineage>
        <taxon>Eukaryota</taxon>
        <taxon>Fungi</taxon>
        <taxon>Dikarya</taxon>
        <taxon>Ascomycota</taxon>
        <taxon>Pezizomycotina</taxon>
        <taxon>Dothideomycetes</taxon>
        <taxon>Pleosporomycetidae</taxon>
        <taxon>Pleosporales</taxon>
        <taxon>Lindgomycetaceae</taxon>
        <taxon>Lindgomyces</taxon>
    </lineage>
</organism>
<keyword evidence="2" id="KW-1185">Reference proteome</keyword>
<evidence type="ECO:0000313" key="2">
    <source>
        <dbReference type="Proteomes" id="UP000799755"/>
    </source>
</evidence>